<gene>
    <name evidence="2" type="ORF">P7H09_01120</name>
</gene>
<comment type="caution">
    <text evidence="2">The sequence shown here is derived from an EMBL/GenBank/DDBJ whole genome shotgun (WGS) entry which is preliminary data.</text>
</comment>
<evidence type="ECO:0000313" key="2">
    <source>
        <dbReference type="EMBL" id="MDT2250013.1"/>
    </source>
</evidence>
<dbReference type="AlphaFoldDB" id="A0AAP5JQZ4"/>
<proteinExistence type="predicted"/>
<dbReference type="EMBL" id="JARQGV010000004">
    <property type="protein sequence ID" value="MDT2250013.1"/>
    <property type="molecule type" value="Genomic_DNA"/>
</dbReference>
<keyword evidence="1" id="KW-1133">Transmembrane helix</keyword>
<evidence type="ECO:0000256" key="1">
    <source>
        <dbReference type="SAM" id="Phobius"/>
    </source>
</evidence>
<reference evidence="2" key="1">
    <citation type="journal article" date="2023" name="J. Vet. Diagn. Invest.">
        <title>Oxytetracycline-resistant Paenibacillus larvae identified in commercial beekeeping operations in Saskatchewan using pooled honey sampling.</title>
        <authorList>
            <person name="Obshta O."/>
            <person name="Zabrodski M.W."/>
            <person name="Soomro T."/>
            <person name="Wilson G."/>
            <person name="Masood F."/>
            <person name="Thebeau J."/>
            <person name="Silva M.C.B."/>
            <person name="Biganski S."/>
            <person name="Kozii I.V."/>
            <person name="Koziy R.V."/>
            <person name="Raza M.F."/>
            <person name="Jose M.S."/>
            <person name="Simko E."/>
            <person name="Wood S.C."/>
        </authorList>
    </citation>
    <scope>NUCLEOTIDE SEQUENCE</scope>
    <source>
        <strain evidence="2">PL001</strain>
    </source>
</reference>
<feature type="transmembrane region" description="Helical" evidence="1">
    <location>
        <begin position="29"/>
        <end position="48"/>
    </location>
</feature>
<protein>
    <submittedName>
        <fullName evidence="2">Uncharacterized protein</fullName>
    </submittedName>
</protein>
<evidence type="ECO:0000313" key="3">
    <source>
        <dbReference type="Proteomes" id="UP001259239"/>
    </source>
</evidence>
<accession>A0AAP5JQZ4</accession>
<reference evidence="2" key="2">
    <citation type="submission" date="2023-03" db="EMBL/GenBank/DDBJ databases">
        <authorList>
            <person name="Obshta O."/>
            <person name="Zabrodski M.W."/>
            <person name="Soomro T."/>
            <person name="Wilson G."/>
            <person name="Masood F."/>
            <person name="Thebeau J."/>
            <person name="Bezerra Da Silva M.C."/>
            <person name="Raza F."/>
            <person name="Biganski S."/>
            <person name="Jose M."/>
            <person name="Camilli M."/>
            <person name="Kozii I.V."/>
            <person name="Kozii R.V."/>
            <person name="Simko E."/>
            <person name="Wood S.C."/>
        </authorList>
    </citation>
    <scope>NUCLEOTIDE SEQUENCE</scope>
    <source>
        <strain evidence="2">PL001</strain>
    </source>
</reference>
<sequence length="65" mass="7368">MESSYFLASALAALFTCLFYKQTDKLKTIIMLFDAVGLGVFTAIEPTARLLPGWRSPFYFFTCSR</sequence>
<keyword evidence="1" id="KW-0472">Membrane</keyword>
<keyword evidence="1" id="KW-0812">Transmembrane</keyword>
<dbReference type="RefSeq" id="WP_311847870.1">
    <property type="nucleotide sequence ID" value="NZ_JARQGS010000009.1"/>
</dbReference>
<organism evidence="2 3">
    <name type="scientific">Paenibacillus larvae</name>
    <dbReference type="NCBI Taxonomy" id="1464"/>
    <lineage>
        <taxon>Bacteria</taxon>
        <taxon>Bacillati</taxon>
        <taxon>Bacillota</taxon>
        <taxon>Bacilli</taxon>
        <taxon>Bacillales</taxon>
        <taxon>Paenibacillaceae</taxon>
        <taxon>Paenibacillus</taxon>
    </lineage>
</organism>
<name>A0AAP5JQZ4_9BACL</name>
<dbReference type="Proteomes" id="UP001259239">
    <property type="component" value="Unassembled WGS sequence"/>
</dbReference>